<dbReference type="Proteomes" id="UP000464754">
    <property type="component" value="Chromosome"/>
</dbReference>
<name>A0A6N4TJH1_9FIRM</name>
<accession>A0A6N4TJH1</accession>
<organism evidence="2 3">
    <name type="scientific">Amedibacterium intestinale</name>
    <dbReference type="NCBI Taxonomy" id="2583452"/>
    <lineage>
        <taxon>Bacteria</taxon>
        <taxon>Bacillati</taxon>
        <taxon>Bacillota</taxon>
        <taxon>Erysipelotrichia</taxon>
        <taxon>Erysipelotrichales</taxon>
        <taxon>Erysipelotrichaceae</taxon>
        <taxon>Amedibacterium</taxon>
    </lineage>
</organism>
<sequence length="250" mass="28910">MNRKKIFFLLLAPLLFSCRGKQPPVKIDATKNLEMEITGFNENAEATIEKNEIPYDKNDETMERLIDSFKYKIQPDSGLKNGDVVTVTVTYDKSIAELANAEVVNTKKDIRIDGLDGKKRERIVLKEKNQDGEDVLKSYDVIDDVKIPADWKMTEEEKQRYIDYMNDIKNNSENVDLHEDSGGNEDWKKGKSEKQTRRKSTSFMIDEYKDGISAFDAAEEYGKYSSQYYRIEKIMQDGKLTGYRCVFKGE</sequence>
<feature type="compositionally biased region" description="Basic and acidic residues" evidence="1">
    <location>
        <begin position="175"/>
        <end position="195"/>
    </location>
</feature>
<evidence type="ECO:0008006" key="4">
    <source>
        <dbReference type="Google" id="ProtNLM"/>
    </source>
</evidence>
<evidence type="ECO:0000256" key="1">
    <source>
        <dbReference type="SAM" id="MobiDB-lite"/>
    </source>
</evidence>
<evidence type="ECO:0000313" key="3">
    <source>
        <dbReference type="Proteomes" id="UP000464754"/>
    </source>
</evidence>
<dbReference type="RefSeq" id="WP_163051927.1">
    <property type="nucleotide sequence ID" value="NZ_AP019695.1"/>
</dbReference>
<evidence type="ECO:0000313" key="2">
    <source>
        <dbReference type="EMBL" id="BBK22614.1"/>
    </source>
</evidence>
<dbReference type="KEGG" id="aarg:Aargi30884_15170"/>
<reference evidence="3" key="1">
    <citation type="submission" date="2019-05" db="EMBL/GenBank/DDBJ databases">
        <title>Complete genome sequencing of Absiella argi strain JCM 30884.</title>
        <authorList>
            <person name="Sakamoto M."/>
            <person name="Murakami T."/>
            <person name="Mori H."/>
        </authorList>
    </citation>
    <scope>NUCLEOTIDE SEQUENCE [LARGE SCALE GENOMIC DNA]</scope>
    <source>
        <strain evidence="3">JCM 30884</strain>
    </source>
</reference>
<dbReference type="EMBL" id="AP019695">
    <property type="protein sequence ID" value="BBK22614.1"/>
    <property type="molecule type" value="Genomic_DNA"/>
</dbReference>
<proteinExistence type="predicted"/>
<dbReference type="AlphaFoldDB" id="A0A6N4TJH1"/>
<keyword evidence="3" id="KW-1185">Reference proteome</keyword>
<gene>
    <name evidence="2" type="ORF">Aargi30884_15170</name>
</gene>
<feature type="region of interest" description="Disordered" evidence="1">
    <location>
        <begin position="173"/>
        <end position="195"/>
    </location>
</feature>
<dbReference type="PROSITE" id="PS51257">
    <property type="entry name" value="PROKAR_LIPOPROTEIN"/>
    <property type="match status" value="1"/>
</dbReference>
<protein>
    <recommendedName>
        <fullName evidence="4">Lipoprotein</fullName>
    </recommendedName>
</protein>